<dbReference type="AlphaFoldDB" id="A0A5F8HEY2"/>
<evidence type="ECO:0000256" key="2">
    <source>
        <dbReference type="ARBA" id="ARBA00022514"/>
    </source>
</evidence>
<dbReference type="GO" id="GO:0008201">
    <property type="term" value="F:heparin binding"/>
    <property type="evidence" value="ECO:0007669"/>
    <property type="project" value="Ensembl"/>
</dbReference>
<dbReference type="InParanoid" id="A0A5F8HEY2"/>
<dbReference type="GO" id="GO:0006952">
    <property type="term" value="P:defense response"/>
    <property type="evidence" value="ECO:0007669"/>
    <property type="project" value="InterPro"/>
</dbReference>
<reference evidence="5" key="3">
    <citation type="submission" date="2025-09" db="UniProtKB">
        <authorList>
            <consortium name="Ensembl"/>
        </authorList>
    </citation>
    <scope>IDENTIFICATION</scope>
</reference>
<reference evidence="5" key="2">
    <citation type="submission" date="2025-08" db="UniProtKB">
        <authorList>
            <consortium name="Ensembl"/>
        </authorList>
    </citation>
    <scope>IDENTIFICATION</scope>
</reference>
<dbReference type="GO" id="GO:0008009">
    <property type="term" value="F:chemokine activity"/>
    <property type="evidence" value="ECO:0007669"/>
    <property type="project" value="Ensembl"/>
</dbReference>
<feature type="domain" description="Chemokine interleukin-8-like" evidence="4">
    <location>
        <begin position="30"/>
        <end position="87"/>
    </location>
</feature>
<evidence type="ECO:0000259" key="4">
    <source>
        <dbReference type="Pfam" id="PF00048"/>
    </source>
</evidence>
<dbReference type="Bgee" id="ENSMODG00000039309">
    <property type="expression patterns" value="Expressed in uterine wall and 8 other cell types or tissues"/>
</dbReference>
<dbReference type="InterPro" id="IPR001811">
    <property type="entry name" value="Chemokine_IL8-like_dom"/>
</dbReference>
<dbReference type="GO" id="GO:0006955">
    <property type="term" value="P:immune response"/>
    <property type="evidence" value="ECO:0007669"/>
    <property type="project" value="InterPro"/>
</dbReference>
<proteinExistence type="inferred from homology"/>
<reference evidence="5 6" key="1">
    <citation type="journal article" date="2007" name="Nature">
        <title>Genome of the marsupial Monodelphis domestica reveals innovation in non-coding sequences.</title>
        <authorList>
            <person name="Mikkelsen T.S."/>
            <person name="Wakefield M.J."/>
            <person name="Aken B."/>
            <person name="Amemiya C.T."/>
            <person name="Chang J.L."/>
            <person name="Duke S."/>
            <person name="Garber M."/>
            <person name="Gentles A.J."/>
            <person name="Goodstadt L."/>
            <person name="Heger A."/>
            <person name="Jurka J."/>
            <person name="Kamal M."/>
            <person name="Mauceli E."/>
            <person name="Searle S.M."/>
            <person name="Sharpe T."/>
            <person name="Baker M.L."/>
            <person name="Batzer M.A."/>
            <person name="Benos P.V."/>
            <person name="Belov K."/>
            <person name="Clamp M."/>
            <person name="Cook A."/>
            <person name="Cuff J."/>
            <person name="Das R."/>
            <person name="Davidow L."/>
            <person name="Deakin J.E."/>
            <person name="Fazzari M.J."/>
            <person name="Glass J.L."/>
            <person name="Grabherr M."/>
            <person name="Greally J.M."/>
            <person name="Gu W."/>
            <person name="Hore T.A."/>
            <person name="Huttley G.A."/>
            <person name="Kleber M."/>
            <person name="Jirtle R.L."/>
            <person name="Koina E."/>
            <person name="Lee J.T."/>
            <person name="Mahony S."/>
            <person name="Marra M.A."/>
            <person name="Miller R.D."/>
            <person name="Nicholls R.D."/>
            <person name="Oda M."/>
            <person name="Papenfuss A.T."/>
            <person name="Parra Z.E."/>
            <person name="Pollock D.D."/>
            <person name="Ray D.A."/>
            <person name="Schein J.E."/>
            <person name="Speed T.P."/>
            <person name="Thompson K."/>
            <person name="VandeBerg J.L."/>
            <person name="Wade C.M."/>
            <person name="Walker J.A."/>
            <person name="Waters P.D."/>
            <person name="Webber C."/>
            <person name="Weidman J.R."/>
            <person name="Xie X."/>
            <person name="Zody M.C."/>
            <person name="Baldwin J."/>
            <person name="Abdouelleil A."/>
            <person name="Abdulkadir J."/>
            <person name="Abebe A."/>
            <person name="Abera B."/>
            <person name="Abreu J."/>
            <person name="Acer S.C."/>
            <person name="Aftuck L."/>
            <person name="Alexander A."/>
            <person name="An P."/>
            <person name="Anderson E."/>
            <person name="Anderson S."/>
            <person name="Arachi H."/>
            <person name="Azer M."/>
            <person name="Bachantsang P."/>
            <person name="Barry A."/>
            <person name="Bayul T."/>
            <person name="Berlin A."/>
            <person name="Bessette D."/>
            <person name="Bloom T."/>
            <person name="Bloom T."/>
            <person name="Boguslavskiy L."/>
            <person name="Bonnet C."/>
            <person name="Boukhgalter B."/>
            <person name="Bourzgui I."/>
            <person name="Brown A."/>
            <person name="Cahill P."/>
            <person name="Channer S."/>
            <person name="Cheshatsang Y."/>
            <person name="Chuda L."/>
            <person name="Citroen M."/>
            <person name="Collymore A."/>
            <person name="Cooke P."/>
            <person name="Costello M."/>
            <person name="D'Aco K."/>
            <person name="Daza R."/>
            <person name="De Haan G."/>
            <person name="DeGray S."/>
            <person name="DeMaso C."/>
            <person name="Dhargay N."/>
            <person name="Dooley K."/>
            <person name="Dooley E."/>
            <person name="Doricent M."/>
            <person name="Dorje P."/>
            <person name="Dorjee K."/>
            <person name="Dupes A."/>
            <person name="Elong R."/>
            <person name="Falk J."/>
            <person name="Farina A."/>
            <person name="Faro S."/>
            <person name="Ferguson D."/>
            <person name="Fisher S."/>
            <person name="Foley C.D."/>
            <person name="Franke A."/>
            <person name="Friedrich D."/>
            <person name="Gadbois L."/>
            <person name="Gearin G."/>
            <person name="Gearin C.R."/>
            <person name="Giannoukos G."/>
            <person name="Goode T."/>
            <person name="Graham J."/>
            <person name="Grandbois E."/>
            <person name="Grewal S."/>
            <person name="Gyaltsen K."/>
            <person name="Hafez N."/>
            <person name="Hagos B."/>
            <person name="Hall J."/>
            <person name="Henson C."/>
            <person name="Hollinger A."/>
            <person name="Honan T."/>
            <person name="Huard M.D."/>
            <person name="Hughes L."/>
            <person name="Hurhula B."/>
            <person name="Husby M.E."/>
            <person name="Kamat A."/>
            <person name="Kanga B."/>
            <person name="Kashin S."/>
            <person name="Khazanovich D."/>
            <person name="Kisner P."/>
            <person name="Lance K."/>
            <person name="Lara M."/>
            <person name="Lee W."/>
            <person name="Lennon N."/>
            <person name="Letendre F."/>
            <person name="LeVine R."/>
            <person name="Lipovsky A."/>
            <person name="Liu X."/>
            <person name="Liu J."/>
            <person name="Liu S."/>
            <person name="Lokyitsang T."/>
            <person name="Lokyitsang Y."/>
            <person name="Lubonja R."/>
            <person name="Lui A."/>
            <person name="MacDonald P."/>
            <person name="Magnisalis V."/>
            <person name="Maru K."/>
            <person name="Matthews C."/>
            <person name="McCusker W."/>
            <person name="McDonough S."/>
            <person name="Mehta T."/>
            <person name="Meldrim J."/>
            <person name="Meneus L."/>
            <person name="Mihai O."/>
            <person name="Mihalev A."/>
            <person name="Mihova T."/>
            <person name="Mittelman R."/>
            <person name="Mlenga V."/>
            <person name="Montmayeur A."/>
            <person name="Mulrain L."/>
            <person name="Navidi A."/>
            <person name="Naylor J."/>
            <person name="Negash T."/>
            <person name="Nguyen T."/>
            <person name="Nguyen N."/>
            <person name="Nicol R."/>
            <person name="Norbu C."/>
            <person name="Norbu N."/>
            <person name="Novod N."/>
            <person name="O'Neill B."/>
            <person name="Osman S."/>
            <person name="Markiewicz E."/>
            <person name="Oyono O.L."/>
            <person name="Patti C."/>
            <person name="Phunkhang P."/>
            <person name="Pierre F."/>
            <person name="Priest M."/>
            <person name="Raghuraman S."/>
            <person name="Rege F."/>
            <person name="Reyes R."/>
            <person name="Rise C."/>
            <person name="Rogov P."/>
            <person name="Ross K."/>
            <person name="Ryan E."/>
            <person name="Settipalli S."/>
            <person name="Shea T."/>
            <person name="Sherpa N."/>
            <person name="Shi L."/>
            <person name="Shih D."/>
            <person name="Sparrow T."/>
            <person name="Spaulding J."/>
            <person name="Stalker J."/>
            <person name="Stange-Thomann N."/>
            <person name="Stavropoulos S."/>
            <person name="Stone C."/>
            <person name="Strader C."/>
            <person name="Tesfaye S."/>
            <person name="Thomson T."/>
            <person name="Thoulutsang Y."/>
            <person name="Thoulutsang D."/>
            <person name="Topham K."/>
            <person name="Topping I."/>
            <person name="Tsamla T."/>
            <person name="Vassiliev H."/>
            <person name="Vo A."/>
            <person name="Wangchuk T."/>
            <person name="Wangdi T."/>
            <person name="Weiand M."/>
            <person name="Wilkinson J."/>
            <person name="Wilson A."/>
            <person name="Yadav S."/>
            <person name="Young G."/>
            <person name="Yu Q."/>
            <person name="Zembek L."/>
            <person name="Zhong D."/>
            <person name="Zimmer A."/>
            <person name="Zwirko Z."/>
            <person name="Jaffe D.B."/>
            <person name="Alvarez P."/>
            <person name="Brockman W."/>
            <person name="Butler J."/>
            <person name="Chin C."/>
            <person name="Gnerre S."/>
            <person name="MacCallum I."/>
            <person name="Graves J.A."/>
            <person name="Ponting C.P."/>
            <person name="Breen M."/>
            <person name="Samollow P.B."/>
            <person name="Lander E.S."/>
            <person name="Lindblad-Toh K."/>
        </authorList>
    </citation>
    <scope>NUCLEOTIDE SEQUENCE [LARGE SCALE GENOMIC DNA]</scope>
</reference>
<dbReference type="PRINTS" id="PR00436">
    <property type="entry name" value="INTERLEUKIN8"/>
</dbReference>
<keyword evidence="2" id="KW-0202">Cytokine</keyword>
<protein>
    <submittedName>
        <fullName evidence="5">C-X-C motif chemokine ligand 11</fullName>
    </submittedName>
</protein>
<name>A0A5F8HEY2_MONDO</name>
<evidence type="ECO:0000313" key="5">
    <source>
        <dbReference type="Ensembl" id="ENSMODP00000057742.1"/>
    </source>
</evidence>
<dbReference type="Gene3D" id="2.40.50.40">
    <property type="match status" value="1"/>
</dbReference>
<dbReference type="GO" id="GO:0042127">
    <property type="term" value="P:regulation of cell population proliferation"/>
    <property type="evidence" value="ECO:0007669"/>
    <property type="project" value="Ensembl"/>
</dbReference>
<keyword evidence="6" id="KW-1185">Reference proteome</keyword>
<dbReference type="InterPro" id="IPR036048">
    <property type="entry name" value="Interleukin_8-like_sf"/>
</dbReference>
<dbReference type="GO" id="GO:0007189">
    <property type="term" value="P:adenylate cyclase-activating G protein-coupled receptor signaling pathway"/>
    <property type="evidence" value="ECO:0007669"/>
    <property type="project" value="Ensembl"/>
</dbReference>
<dbReference type="Ensembl" id="ENSMODT00000070457.1">
    <property type="protein sequence ID" value="ENSMODP00000057742.1"/>
    <property type="gene ID" value="ENSMODG00000039309.1"/>
</dbReference>
<dbReference type="CDD" id="cd00273">
    <property type="entry name" value="Chemokine_CXC"/>
    <property type="match status" value="1"/>
</dbReference>
<dbReference type="GO" id="GO:0048248">
    <property type="term" value="F:CXCR3 chemokine receptor binding"/>
    <property type="evidence" value="ECO:0007669"/>
    <property type="project" value="Ensembl"/>
</dbReference>
<comment type="similarity">
    <text evidence="1">Belongs to the intercrine alpha (chemokine CxC) family.</text>
</comment>
<feature type="chain" id="PRO_5023853740" evidence="3">
    <location>
        <begin position="22"/>
        <end position="87"/>
    </location>
</feature>
<evidence type="ECO:0000256" key="3">
    <source>
        <dbReference type="SAM" id="SignalP"/>
    </source>
</evidence>
<dbReference type="SUPFAM" id="SSF54117">
    <property type="entry name" value="Interleukin 8-like chemokines"/>
    <property type="match status" value="1"/>
</dbReference>
<keyword evidence="3" id="KW-0732">Signal</keyword>
<organism evidence="5 6">
    <name type="scientific">Monodelphis domestica</name>
    <name type="common">Gray short-tailed opossum</name>
    <dbReference type="NCBI Taxonomy" id="13616"/>
    <lineage>
        <taxon>Eukaryota</taxon>
        <taxon>Metazoa</taxon>
        <taxon>Chordata</taxon>
        <taxon>Craniata</taxon>
        <taxon>Vertebrata</taxon>
        <taxon>Euteleostomi</taxon>
        <taxon>Mammalia</taxon>
        <taxon>Metatheria</taxon>
        <taxon>Didelphimorphia</taxon>
        <taxon>Didelphidae</taxon>
        <taxon>Monodelphis</taxon>
    </lineage>
</organism>
<dbReference type="Pfam" id="PF00048">
    <property type="entry name" value="IL8"/>
    <property type="match status" value="1"/>
</dbReference>
<dbReference type="FunCoup" id="A0A5F8HEY2">
    <property type="interactions" value="385"/>
</dbReference>
<accession>A0A5F8HEY2</accession>
<dbReference type="OMA" id="ANKGQRC"/>
<feature type="signal peptide" evidence="3">
    <location>
        <begin position="1"/>
        <end position="21"/>
    </location>
</feature>
<dbReference type="GO" id="GO:0070098">
    <property type="term" value="P:chemokine-mediated signaling pathway"/>
    <property type="evidence" value="ECO:0007669"/>
    <property type="project" value="Ensembl"/>
</dbReference>
<dbReference type="STRING" id="13616.ENSMODP00000057742"/>
<evidence type="ECO:0000313" key="6">
    <source>
        <dbReference type="Proteomes" id="UP000002280"/>
    </source>
</evidence>
<dbReference type="GO" id="GO:0051281">
    <property type="term" value="P:positive regulation of release of sequestered calcium ion into cytosol"/>
    <property type="evidence" value="ECO:0007669"/>
    <property type="project" value="Ensembl"/>
</dbReference>
<dbReference type="GO" id="GO:0010818">
    <property type="term" value="P:T cell chemotaxis"/>
    <property type="evidence" value="ECO:0007669"/>
    <property type="project" value="Ensembl"/>
</dbReference>
<dbReference type="GO" id="GO:0005615">
    <property type="term" value="C:extracellular space"/>
    <property type="evidence" value="ECO:0007669"/>
    <property type="project" value="UniProtKB-KW"/>
</dbReference>
<sequence length="87" mass="9577">MNLKVLAILLAVLLYPSSVHGFSMFRGGWCLCRSSTVNSVYIANIKKVSIFFPSGSCNKIEIIITLKEGMGQICLNPESKQAKLILK</sequence>
<evidence type="ECO:0000256" key="1">
    <source>
        <dbReference type="ARBA" id="ARBA00010665"/>
    </source>
</evidence>
<dbReference type="GeneTree" id="ENSGT00530000064263"/>
<dbReference type="InterPro" id="IPR033899">
    <property type="entry name" value="CXC_Chemokine_domain"/>
</dbReference>
<gene>
    <name evidence="5" type="primary">CXCL11</name>
</gene>
<dbReference type="Proteomes" id="UP000002280">
    <property type="component" value="Chromosome 5"/>
</dbReference>